<evidence type="ECO:0000256" key="1">
    <source>
        <dbReference type="SAM" id="MobiDB-lite"/>
    </source>
</evidence>
<evidence type="ECO:0000313" key="3">
    <source>
        <dbReference type="Proteomes" id="UP000319908"/>
    </source>
</evidence>
<name>A0A5C6C217_9BACT</name>
<dbReference type="RefSeq" id="WP_146405631.1">
    <property type="nucleotide sequence ID" value="NZ_SJPU01000001.1"/>
</dbReference>
<accession>A0A5C6C217</accession>
<feature type="compositionally biased region" description="Polar residues" evidence="1">
    <location>
        <begin position="200"/>
        <end position="211"/>
    </location>
</feature>
<protein>
    <submittedName>
        <fullName evidence="2">Uncharacterized protein</fullName>
    </submittedName>
</protein>
<dbReference type="EMBL" id="SJPU01000001">
    <property type="protein sequence ID" value="TWU18610.1"/>
    <property type="molecule type" value="Genomic_DNA"/>
</dbReference>
<feature type="region of interest" description="Disordered" evidence="1">
    <location>
        <begin position="188"/>
        <end position="212"/>
    </location>
</feature>
<dbReference type="AlphaFoldDB" id="A0A5C6C217"/>
<keyword evidence="3" id="KW-1185">Reference proteome</keyword>
<evidence type="ECO:0000313" key="2">
    <source>
        <dbReference type="EMBL" id="TWU18610.1"/>
    </source>
</evidence>
<dbReference type="OrthoDB" id="283153at2"/>
<organism evidence="2 3">
    <name type="scientific">Allorhodopirellula heiligendammensis</name>
    <dbReference type="NCBI Taxonomy" id="2714739"/>
    <lineage>
        <taxon>Bacteria</taxon>
        <taxon>Pseudomonadati</taxon>
        <taxon>Planctomycetota</taxon>
        <taxon>Planctomycetia</taxon>
        <taxon>Pirellulales</taxon>
        <taxon>Pirellulaceae</taxon>
        <taxon>Allorhodopirellula</taxon>
    </lineage>
</organism>
<comment type="caution">
    <text evidence="2">The sequence shown here is derived from an EMBL/GenBank/DDBJ whole genome shotgun (WGS) entry which is preliminary data.</text>
</comment>
<reference evidence="2 3" key="1">
    <citation type="journal article" date="2020" name="Antonie Van Leeuwenhoek">
        <title>Rhodopirellula heiligendammensis sp. nov., Rhodopirellula pilleata sp. nov., and Rhodopirellula solitaria sp. nov. isolated from natural or artificial marine surfaces in Northern Germany and California, USA, and emended description of the genus Rhodopirellula.</title>
        <authorList>
            <person name="Kallscheuer N."/>
            <person name="Wiegand S."/>
            <person name="Jogler M."/>
            <person name="Boedeker C."/>
            <person name="Peeters S.H."/>
            <person name="Rast P."/>
            <person name="Heuer A."/>
            <person name="Jetten M.S.M."/>
            <person name="Rohde M."/>
            <person name="Jogler C."/>
        </authorList>
    </citation>
    <scope>NUCLEOTIDE SEQUENCE [LARGE SCALE GENOMIC DNA]</scope>
    <source>
        <strain evidence="2 3">Poly21</strain>
    </source>
</reference>
<proteinExistence type="predicted"/>
<sequence length="270" mass="30416">MSLRLVARLLLAANLAPETLRLLSEHFSRAASSDVDSDDRYETLFSLSSAECPDLDLLANIPLYLLNPAAPAEEFNSDLKKLRDQWREHLKLPNSRVSEKKYGDYLRAWDLREGWSEGKYHRDAVRSMKVVAKELGQSKTSARNWYRSGFKLVTGHEFSVENWVEVMGVTQLSELFGETVPAASKRRALRSNARRPVDDTTVSGGRNQQGNPGVVEELSAHRAAEDAQQMLLRISNLMAEGCSDKEILEDLGLKETALPAIREFREILET</sequence>
<gene>
    <name evidence="2" type="ORF">Poly21_07740</name>
</gene>
<dbReference type="Proteomes" id="UP000319908">
    <property type="component" value="Unassembled WGS sequence"/>
</dbReference>